<proteinExistence type="predicted"/>
<name>A0AAD4SZ32_9MAGN</name>
<accession>A0AAD4SZ32</accession>
<feature type="region of interest" description="Disordered" evidence="1">
    <location>
        <begin position="28"/>
        <end position="49"/>
    </location>
</feature>
<dbReference type="AlphaFoldDB" id="A0AAD4SZ32"/>
<dbReference type="EMBL" id="JAJJMB010007708">
    <property type="protein sequence ID" value="KAI3927925.1"/>
    <property type="molecule type" value="Genomic_DNA"/>
</dbReference>
<feature type="non-terminal residue" evidence="2">
    <location>
        <position position="49"/>
    </location>
</feature>
<gene>
    <name evidence="2" type="ORF">MKW98_023526</name>
</gene>
<keyword evidence="3" id="KW-1185">Reference proteome</keyword>
<comment type="caution">
    <text evidence="2">The sequence shown here is derived from an EMBL/GenBank/DDBJ whole genome shotgun (WGS) entry which is preliminary data.</text>
</comment>
<evidence type="ECO:0000256" key="1">
    <source>
        <dbReference type="SAM" id="MobiDB-lite"/>
    </source>
</evidence>
<evidence type="ECO:0000313" key="2">
    <source>
        <dbReference type="EMBL" id="KAI3927925.1"/>
    </source>
</evidence>
<dbReference type="Proteomes" id="UP001202328">
    <property type="component" value="Unassembled WGS sequence"/>
</dbReference>
<sequence length="49" mass="5447">CGVGIVFAPAKFRRAYNRTTMYVKEVTVDSRHKEASPQDGDLQDGDGFL</sequence>
<reference evidence="2" key="1">
    <citation type="submission" date="2022-04" db="EMBL/GenBank/DDBJ databases">
        <title>A functionally conserved STORR gene fusion in Papaver species that diverged 16.8 million years ago.</title>
        <authorList>
            <person name="Catania T."/>
        </authorList>
    </citation>
    <scope>NUCLEOTIDE SEQUENCE</scope>
    <source>
        <strain evidence="2">S-188037</strain>
    </source>
</reference>
<evidence type="ECO:0000313" key="3">
    <source>
        <dbReference type="Proteomes" id="UP001202328"/>
    </source>
</evidence>
<organism evidence="2 3">
    <name type="scientific">Papaver atlanticum</name>
    <dbReference type="NCBI Taxonomy" id="357466"/>
    <lineage>
        <taxon>Eukaryota</taxon>
        <taxon>Viridiplantae</taxon>
        <taxon>Streptophyta</taxon>
        <taxon>Embryophyta</taxon>
        <taxon>Tracheophyta</taxon>
        <taxon>Spermatophyta</taxon>
        <taxon>Magnoliopsida</taxon>
        <taxon>Ranunculales</taxon>
        <taxon>Papaveraceae</taxon>
        <taxon>Papaveroideae</taxon>
        <taxon>Papaver</taxon>
    </lineage>
</organism>
<protein>
    <submittedName>
        <fullName evidence="2">Uncharacterized protein</fullName>
    </submittedName>
</protein>